<evidence type="ECO:0000313" key="1">
    <source>
        <dbReference type="EMBL" id="MFC6592630.1"/>
    </source>
</evidence>
<proteinExistence type="predicted"/>
<keyword evidence="2" id="KW-1185">Reference proteome</keyword>
<gene>
    <name evidence="1" type="ORF">ACFP81_11930</name>
</gene>
<dbReference type="EMBL" id="JBHSWD010000002">
    <property type="protein sequence ID" value="MFC6592630.1"/>
    <property type="molecule type" value="Genomic_DNA"/>
</dbReference>
<evidence type="ECO:0008006" key="3">
    <source>
        <dbReference type="Google" id="ProtNLM"/>
    </source>
</evidence>
<dbReference type="Proteomes" id="UP001596297">
    <property type="component" value="Unassembled WGS sequence"/>
</dbReference>
<evidence type="ECO:0000313" key="2">
    <source>
        <dbReference type="Proteomes" id="UP001596297"/>
    </source>
</evidence>
<organism evidence="1 2">
    <name type="scientific">Deinococcus lacus</name>
    <dbReference type="NCBI Taxonomy" id="392561"/>
    <lineage>
        <taxon>Bacteria</taxon>
        <taxon>Thermotogati</taxon>
        <taxon>Deinococcota</taxon>
        <taxon>Deinococci</taxon>
        <taxon>Deinococcales</taxon>
        <taxon>Deinococcaceae</taxon>
        <taxon>Deinococcus</taxon>
    </lineage>
</organism>
<accession>A0ABW1YGF6</accession>
<dbReference type="RefSeq" id="WP_380083749.1">
    <property type="nucleotide sequence ID" value="NZ_JBHSWD010000002.1"/>
</dbReference>
<protein>
    <recommendedName>
        <fullName evidence="3">Response regulatory domain-containing protein</fullName>
    </recommendedName>
</protein>
<name>A0ABW1YGF6_9DEIO</name>
<dbReference type="SUPFAM" id="SSF52172">
    <property type="entry name" value="CheY-like"/>
    <property type="match status" value="1"/>
</dbReference>
<dbReference type="Gene3D" id="3.40.50.2300">
    <property type="match status" value="1"/>
</dbReference>
<sequence>MSKQILVVLKDSSRAQMMGWLAQQNGVEVLQAEGGLPALTQLERAQVNAVVCDAHLDDMEGEEFRNIVRYEPGTQSTPFFLLTDKAKWSAAFPQILTLTLRRAPRNCCITCCGRFK</sequence>
<dbReference type="InterPro" id="IPR011006">
    <property type="entry name" value="CheY-like_superfamily"/>
</dbReference>
<comment type="caution">
    <text evidence="1">The sequence shown here is derived from an EMBL/GenBank/DDBJ whole genome shotgun (WGS) entry which is preliminary data.</text>
</comment>
<reference evidence="2" key="1">
    <citation type="journal article" date="2019" name="Int. J. Syst. Evol. Microbiol.">
        <title>The Global Catalogue of Microorganisms (GCM) 10K type strain sequencing project: providing services to taxonomists for standard genome sequencing and annotation.</title>
        <authorList>
            <consortium name="The Broad Institute Genomics Platform"/>
            <consortium name="The Broad Institute Genome Sequencing Center for Infectious Disease"/>
            <person name="Wu L."/>
            <person name="Ma J."/>
        </authorList>
    </citation>
    <scope>NUCLEOTIDE SEQUENCE [LARGE SCALE GENOMIC DNA]</scope>
    <source>
        <strain evidence="2">CGMCC 1.15772</strain>
    </source>
</reference>